<gene>
    <name evidence="1" type="ORF">Pint_02659</name>
</gene>
<dbReference type="EMBL" id="CM047736">
    <property type="protein sequence ID" value="KAJ0053627.1"/>
    <property type="molecule type" value="Genomic_DNA"/>
</dbReference>
<evidence type="ECO:0000313" key="1">
    <source>
        <dbReference type="EMBL" id="KAJ0053627.1"/>
    </source>
</evidence>
<keyword evidence="2" id="KW-1185">Reference proteome</keyword>
<organism evidence="1 2">
    <name type="scientific">Pistacia integerrima</name>
    <dbReference type="NCBI Taxonomy" id="434235"/>
    <lineage>
        <taxon>Eukaryota</taxon>
        <taxon>Viridiplantae</taxon>
        <taxon>Streptophyta</taxon>
        <taxon>Embryophyta</taxon>
        <taxon>Tracheophyta</taxon>
        <taxon>Spermatophyta</taxon>
        <taxon>Magnoliopsida</taxon>
        <taxon>eudicotyledons</taxon>
        <taxon>Gunneridae</taxon>
        <taxon>Pentapetalae</taxon>
        <taxon>rosids</taxon>
        <taxon>malvids</taxon>
        <taxon>Sapindales</taxon>
        <taxon>Anacardiaceae</taxon>
        <taxon>Pistacia</taxon>
    </lineage>
</organism>
<dbReference type="Proteomes" id="UP001163603">
    <property type="component" value="Chromosome 1"/>
</dbReference>
<comment type="caution">
    <text evidence="1">The sequence shown here is derived from an EMBL/GenBank/DDBJ whole genome shotgun (WGS) entry which is preliminary data.</text>
</comment>
<accession>A0ACC0ZNL3</accession>
<sequence length="317" mass="35758">MIPTIERAVSGVRKFKRYTNSTPQNHAAVTDTHHNPSSPRRTRGRARWTLTEDDNNDRNVNNSNSNIGHLASPERSRQGDANEITILPPRWDSVAVKARKRQYSSSSSGYIVGGRRVLTNAHSVERHTQVKLKMCGSDTKYLATVLSIGTESMLTVNDDEFWEGVSPVKLEIYQLFKMLSLLWDTYAHGSTELLGMQHLSYLPYFWILTVLRTFQFLNSMVMSNVLVFPILGVEWQKMEIPDLGMTMGMRRDQKGVRVRRIEPTAPESQVLKPSDIIISFDGIDIANDGTGDGDDGHMFMEAHIVQLFLPDCCPEGS</sequence>
<reference evidence="2" key="1">
    <citation type="journal article" date="2023" name="G3 (Bethesda)">
        <title>Genome assembly and association tests identify interacting loci associated with vigor, precocity, and sex in interspecific pistachio rootstocks.</title>
        <authorList>
            <person name="Palmer W."/>
            <person name="Jacygrad E."/>
            <person name="Sagayaradj S."/>
            <person name="Cavanaugh K."/>
            <person name="Han R."/>
            <person name="Bertier L."/>
            <person name="Beede B."/>
            <person name="Kafkas S."/>
            <person name="Golino D."/>
            <person name="Preece J."/>
            <person name="Michelmore R."/>
        </authorList>
    </citation>
    <scope>NUCLEOTIDE SEQUENCE [LARGE SCALE GENOMIC DNA]</scope>
</reference>
<evidence type="ECO:0000313" key="2">
    <source>
        <dbReference type="Proteomes" id="UP001163603"/>
    </source>
</evidence>
<name>A0ACC0ZNL3_9ROSI</name>
<proteinExistence type="predicted"/>
<protein>
    <submittedName>
        <fullName evidence="1">Uncharacterized protein</fullName>
    </submittedName>
</protein>